<dbReference type="Pfam" id="PF00067">
    <property type="entry name" value="p450"/>
    <property type="match status" value="1"/>
</dbReference>
<dbReference type="InterPro" id="IPR050476">
    <property type="entry name" value="Insect_CytP450_Detox"/>
</dbReference>
<evidence type="ECO:0000256" key="9">
    <source>
        <dbReference type="ARBA" id="ARBA00023002"/>
    </source>
</evidence>
<dbReference type="EMBL" id="JACEEZ010009852">
    <property type="protein sequence ID" value="KAG0722236.1"/>
    <property type="molecule type" value="Genomic_DNA"/>
</dbReference>
<feature type="transmembrane region" description="Helical" evidence="15">
    <location>
        <begin position="212"/>
        <end position="234"/>
    </location>
</feature>
<evidence type="ECO:0000256" key="14">
    <source>
        <dbReference type="RuleBase" id="RU000461"/>
    </source>
</evidence>
<evidence type="ECO:0000256" key="15">
    <source>
        <dbReference type="SAM" id="Phobius"/>
    </source>
</evidence>
<evidence type="ECO:0000256" key="12">
    <source>
        <dbReference type="ARBA" id="ARBA00023136"/>
    </source>
</evidence>
<sequence>MGVETWLLVATVVVLAWLYSRWRHSYWSSRGVPSPPALPFLGHFHKAFFINSRLWESLHENYTKFYQSSMFGLYEFSRPVLVTWDADIMRHILVKDSESFIDRRDFDMRSGHERDKIISEMLSLKRGAEWKALRAIMTPTFTSGKIKSMFPLVCDKADALVKFSIKQAAENPHMDMKKYFGRYTMDTIASCAFGIECNSLVDNDEFTRKVEVFFTMSISAIFKGLFFVCMPRLFKLLGLSVNPPEVDFFADVVQETVAARKAGKRRGDFLDLMLEARDSSDDPSSKHVLTDRTLVAQSVLFFIAGYDTTASLLSFSSFLLAKNKDQQHRLRDELRQMVAEHGDITYHAIMEATLLDACLQETLRLYPPAIMIERACTKTTKLPGTDLTCRPGDLVQVPVWSLHHDPRYWPDPETFIPDRFLPENKGNIHPFTHMPFGMGPRNCIAMRFALLEAKVALAKLLLTAELEVAPGFKLTLETVNSVMHPKDGIMLSLKPVKELII</sequence>
<evidence type="ECO:0000256" key="11">
    <source>
        <dbReference type="ARBA" id="ARBA00023033"/>
    </source>
</evidence>
<dbReference type="InterPro" id="IPR036396">
    <property type="entry name" value="Cyt_P450_sf"/>
</dbReference>
<dbReference type="InterPro" id="IPR002401">
    <property type="entry name" value="Cyt_P450_E_grp-I"/>
</dbReference>
<evidence type="ECO:0000256" key="10">
    <source>
        <dbReference type="ARBA" id="ARBA00023004"/>
    </source>
</evidence>
<keyword evidence="17" id="KW-1185">Reference proteome</keyword>
<accession>A0A8J5CVG8</accession>
<dbReference type="PANTHER" id="PTHR24292">
    <property type="entry name" value="CYTOCHROME P450"/>
    <property type="match status" value="1"/>
</dbReference>
<dbReference type="InterPro" id="IPR017972">
    <property type="entry name" value="Cyt_P450_CS"/>
</dbReference>
<evidence type="ECO:0000256" key="1">
    <source>
        <dbReference type="ARBA" id="ARBA00001971"/>
    </source>
</evidence>
<evidence type="ECO:0000256" key="5">
    <source>
        <dbReference type="ARBA" id="ARBA00022617"/>
    </source>
</evidence>
<dbReference type="PROSITE" id="PS00086">
    <property type="entry name" value="CYTOCHROME_P450"/>
    <property type="match status" value="1"/>
</dbReference>
<dbReference type="GO" id="GO:0005506">
    <property type="term" value="F:iron ion binding"/>
    <property type="evidence" value="ECO:0007669"/>
    <property type="project" value="InterPro"/>
</dbReference>
<evidence type="ECO:0000256" key="13">
    <source>
        <dbReference type="PIRSR" id="PIRSR602401-1"/>
    </source>
</evidence>
<keyword evidence="7" id="KW-0256">Endoplasmic reticulum</keyword>
<dbReference type="OrthoDB" id="1470350at2759"/>
<comment type="subcellular location">
    <subcellularLocation>
        <location evidence="3">Endoplasmic reticulum membrane</location>
        <topology evidence="3">Peripheral membrane protein</topology>
    </subcellularLocation>
    <subcellularLocation>
        <location evidence="2">Microsome membrane</location>
        <topology evidence="2">Peripheral membrane protein</topology>
    </subcellularLocation>
</comment>
<comment type="caution">
    <text evidence="16">The sequence shown here is derived from an EMBL/GenBank/DDBJ whole genome shotgun (WGS) entry which is preliminary data.</text>
</comment>
<gene>
    <name evidence="16" type="primary">Cyp3a11_2</name>
    <name evidence="16" type="ORF">GWK47_044882</name>
</gene>
<keyword evidence="15" id="KW-1133">Transmembrane helix</keyword>
<feature type="transmembrane region" description="Helical" evidence="15">
    <location>
        <begin position="299"/>
        <end position="321"/>
    </location>
</feature>
<dbReference type="InterPro" id="IPR001128">
    <property type="entry name" value="Cyt_P450"/>
</dbReference>
<dbReference type="GO" id="GO:0004497">
    <property type="term" value="F:monooxygenase activity"/>
    <property type="evidence" value="ECO:0007669"/>
    <property type="project" value="UniProtKB-KW"/>
</dbReference>
<keyword evidence="15" id="KW-0812">Transmembrane</keyword>
<keyword evidence="8" id="KW-0492">Microsome</keyword>
<dbReference type="PRINTS" id="PR00385">
    <property type="entry name" value="P450"/>
</dbReference>
<evidence type="ECO:0000313" key="17">
    <source>
        <dbReference type="Proteomes" id="UP000770661"/>
    </source>
</evidence>
<evidence type="ECO:0000256" key="4">
    <source>
        <dbReference type="ARBA" id="ARBA00010617"/>
    </source>
</evidence>
<dbReference type="FunFam" id="1.10.630.10:FF:000042">
    <property type="entry name" value="Cytochrome P450"/>
    <property type="match status" value="1"/>
</dbReference>
<dbReference type="Proteomes" id="UP000770661">
    <property type="component" value="Unassembled WGS sequence"/>
</dbReference>
<reference evidence="16" key="1">
    <citation type="submission" date="2020-07" db="EMBL/GenBank/DDBJ databases">
        <title>The High-quality genome of the commercially important snow crab, Chionoecetes opilio.</title>
        <authorList>
            <person name="Jeong J.-H."/>
            <person name="Ryu S."/>
        </authorList>
    </citation>
    <scope>NUCLEOTIDE SEQUENCE</scope>
    <source>
        <strain evidence="16">MADBK_172401_WGS</strain>
        <tissue evidence="16">Digestive gland</tissue>
    </source>
</reference>
<dbReference type="GO" id="GO:0005789">
    <property type="term" value="C:endoplasmic reticulum membrane"/>
    <property type="evidence" value="ECO:0007669"/>
    <property type="project" value="UniProtKB-SubCell"/>
</dbReference>
<dbReference type="PRINTS" id="PR00463">
    <property type="entry name" value="EP450I"/>
</dbReference>
<dbReference type="CDD" id="cd11056">
    <property type="entry name" value="CYP6-like"/>
    <property type="match status" value="1"/>
</dbReference>
<comment type="cofactor">
    <cofactor evidence="1 13">
        <name>heme</name>
        <dbReference type="ChEBI" id="CHEBI:30413"/>
    </cofactor>
</comment>
<name>A0A8J5CVG8_CHIOP</name>
<keyword evidence="11 14" id="KW-0503">Monooxygenase</keyword>
<dbReference type="Gene3D" id="1.10.630.10">
    <property type="entry name" value="Cytochrome P450"/>
    <property type="match status" value="1"/>
</dbReference>
<feature type="transmembrane region" description="Helical" evidence="15">
    <location>
        <begin position="6"/>
        <end position="22"/>
    </location>
</feature>
<organism evidence="16 17">
    <name type="scientific">Chionoecetes opilio</name>
    <name type="common">Atlantic snow crab</name>
    <name type="synonym">Cancer opilio</name>
    <dbReference type="NCBI Taxonomy" id="41210"/>
    <lineage>
        <taxon>Eukaryota</taxon>
        <taxon>Metazoa</taxon>
        <taxon>Ecdysozoa</taxon>
        <taxon>Arthropoda</taxon>
        <taxon>Crustacea</taxon>
        <taxon>Multicrustacea</taxon>
        <taxon>Malacostraca</taxon>
        <taxon>Eumalacostraca</taxon>
        <taxon>Eucarida</taxon>
        <taxon>Decapoda</taxon>
        <taxon>Pleocyemata</taxon>
        <taxon>Brachyura</taxon>
        <taxon>Eubrachyura</taxon>
        <taxon>Majoidea</taxon>
        <taxon>Majidae</taxon>
        <taxon>Chionoecetes</taxon>
    </lineage>
</organism>
<proteinExistence type="inferred from homology"/>
<keyword evidence="5 13" id="KW-0349">Heme</keyword>
<evidence type="ECO:0000256" key="2">
    <source>
        <dbReference type="ARBA" id="ARBA00004174"/>
    </source>
</evidence>
<keyword evidence="6 13" id="KW-0479">Metal-binding</keyword>
<evidence type="ECO:0000256" key="8">
    <source>
        <dbReference type="ARBA" id="ARBA00022848"/>
    </source>
</evidence>
<dbReference type="GO" id="GO:0020037">
    <property type="term" value="F:heme binding"/>
    <property type="evidence" value="ECO:0007669"/>
    <property type="project" value="InterPro"/>
</dbReference>
<feature type="binding site" description="axial binding residue" evidence="13">
    <location>
        <position position="443"/>
    </location>
    <ligand>
        <name>heme</name>
        <dbReference type="ChEBI" id="CHEBI:30413"/>
    </ligand>
    <ligandPart>
        <name>Fe</name>
        <dbReference type="ChEBI" id="CHEBI:18248"/>
    </ligandPart>
</feature>
<comment type="similarity">
    <text evidence="4 14">Belongs to the cytochrome P450 family.</text>
</comment>
<evidence type="ECO:0000313" key="16">
    <source>
        <dbReference type="EMBL" id="KAG0722236.1"/>
    </source>
</evidence>
<dbReference type="SUPFAM" id="SSF48264">
    <property type="entry name" value="Cytochrome P450"/>
    <property type="match status" value="1"/>
</dbReference>
<evidence type="ECO:0000256" key="3">
    <source>
        <dbReference type="ARBA" id="ARBA00004406"/>
    </source>
</evidence>
<evidence type="ECO:0000256" key="6">
    <source>
        <dbReference type="ARBA" id="ARBA00022723"/>
    </source>
</evidence>
<dbReference type="GO" id="GO:0016705">
    <property type="term" value="F:oxidoreductase activity, acting on paired donors, with incorporation or reduction of molecular oxygen"/>
    <property type="evidence" value="ECO:0007669"/>
    <property type="project" value="InterPro"/>
</dbReference>
<protein>
    <submittedName>
        <fullName evidence="16">Cytochrome P450 3A11</fullName>
    </submittedName>
</protein>
<keyword evidence="9 14" id="KW-0560">Oxidoreductase</keyword>
<evidence type="ECO:0000256" key="7">
    <source>
        <dbReference type="ARBA" id="ARBA00022824"/>
    </source>
</evidence>
<dbReference type="PANTHER" id="PTHR24292:SF54">
    <property type="entry name" value="CYP9F3-RELATED"/>
    <property type="match status" value="1"/>
</dbReference>
<keyword evidence="10 13" id="KW-0408">Iron</keyword>
<dbReference type="AlphaFoldDB" id="A0A8J5CVG8"/>
<keyword evidence="12 15" id="KW-0472">Membrane</keyword>